<protein>
    <submittedName>
        <fullName evidence="6">Salicylate 1-monooxygenase sala</fullName>
    </submittedName>
</protein>
<keyword evidence="2" id="KW-0285">Flavoprotein</keyword>
<keyword evidence="4" id="KW-0560">Oxidoreductase</keyword>
<reference evidence="7" key="1">
    <citation type="journal article" date="2023" name="Mol. Phylogenet. Evol.">
        <title>Genome-scale phylogeny and comparative genomics of the fungal order Sordariales.</title>
        <authorList>
            <person name="Hensen N."/>
            <person name="Bonometti L."/>
            <person name="Westerberg I."/>
            <person name="Brannstrom I.O."/>
            <person name="Guillou S."/>
            <person name="Cros-Aarteil S."/>
            <person name="Calhoun S."/>
            <person name="Haridas S."/>
            <person name="Kuo A."/>
            <person name="Mondo S."/>
            <person name="Pangilinan J."/>
            <person name="Riley R."/>
            <person name="LaButti K."/>
            <person name="Andreopoulos B."/>
            <person name="Lipzen A."/>
            <person name="Chen C."/>
            <person name="Yan M."/>
            <person name="Daum C."/>
            <person name="Ng V."/>
            <person name="Clum A."/>
            <person name="Steindorff A."/>
            <person name="Ohm R.A."/>
            <person name="Martin F."/>
            <person name="Silar P."/>
            <person name="Natvig D.O."/>
            <person name="Lalanne C."/>
            <person name="Gautier V."/>
            <person name="Ament-Velasquez S.L."/>
            <person name="Kruys A."/>
            <person name="Hutchinson M.I."/>
            <person name="Powell A.J."/>
            <person name="Barry K."/>
            <person name="Miller A.N."/>
            <person name="Grigoriev I.V."/>
            <person name="Debuchy R."/>
            <person name="Gladieux P."/>
            <person name="Hiltunen Thoren M."/>
            <person name="Johannesson H."/>
        </authorList>
    </citation>
    <scope>NUCLEOTIDE SEQUENCE [LARGE SCALE GENOMIC DNA]</scope>
    <source>
        <strain evidence="7">CBS 340.73</strain>
    </source>
</reference>
<dbReference type="FunFam" id="3.50.50.60:FF:000153">
    <property type="entry name" value="Salicylate hydroxylase, putative"/>
    <property type="match status" value="1"/>
</dbReference>
<organism evidence="6 7">
    <name type="scientific">Diplogelasinospora grovesii</name>
    <dbReference type="NCBI Taxonomy" id="303347"/>
    <lineage>
        <taxon>Eukaryota</taxon>
        <taxon>Fungi</taxon>
        <taxon>Dikarya</taxon>
        <taxon>Ascomycota</taxon>
        <taxon>Pezizomycotina</taxon>
        <taxon>Sordariomycetes</taxon>
        <taxon>Sordariomycetidae</taxon>
        <taxon>Sordariales</taxon>
        <taxon>Diplogelasinosporaceae</taxon>
        <taxon>Diplogelasinospora</taxon>
    </lineage>
</organism>
<dbReference type="Gene3D" id="3.50.50.60">
    <property type="entry name" value="FAD/NAD(P)-binding domain"/>
    <property type="match status" value="1"/>
</dbReference>
<accession>A0AAN6N3R4</accession>
<evidence type="ECO:0000259" key="5">
    <source>
        <dbReference type="Pfam" id="PF01494"/>
    </source>
</evidence>
<dbReference type="Pfam" id="PF01494">
    <property type="entry name" value="FAD_binding_3"/>
    <property type="match status" value="1"/>
</dbReference>
<keyword evidence="7" id="KW-1185">Reference proteome</keyword>
<dbReference type="InterPro" id="IPR002938">
    <property type="entry name" value="FAD-bd"/>
</dbReference>
<sequence>MTQKPFEIAIIGGGITGVTLAISLLKRNIRCTIYEQAPALGEIGAGLGIAPNARRAMKICDERIFEAFQRVGTYSSDLSGRPVWIDFLDGTSPTPAPELKPKFSIMSPPVGHGGVHRARFLDAMIELLPVNKEGGGEGGILRVGKRLDTIVDNGSGKLQIKFCDGTTAHADAVIGCDGVKSRTRELVVGLDENGNPKEGAKCGYSHKYAYRCMMPTKDVAAQLGEEKCQNPCLWMGPNRHVLTFPVNQGQLLNLVAFVTDEGEWPSKTNTTLPATRDEVFKDFEGFSENVRSLIQMTKDKSDRWGLFDLADNPLQTFYKGRVLVIGDAAHASTPHHGAGAGFCVEDVAILSTLLEDEQVNGTDDLEAVFGAFDKVRRERDQWLVRSSRRAAETYEWRNKEIGTDFEKMEKDINARQGMCWDVDLDKMLVEAREDLGRRLGKTAA</sequence>
<dbReference type="InterPro" id="IPR036188">
    <property type="entry name" value="FAD/NAD-bd_sf"/>
</dbReference>
<dbReference type="PANTHER" id="PTHR46720">
    <property type="entry name" value="HYDROXYLASE, PUTATIVE (AFU_ORTHOLOGUE AFUA_3G01460)-RELATED"/>
    <property type="match status" value="1"/>
</dbReference>
<evidence type="ECO:0000256" key="2">
    <source>
        <dbReference type="ARBA" id="ARBA00022630"/>
    </source>
</evidence>
<feature type="domain" description="FAD-binding" evidence="5">
    <location>
        <begin position="166"/>
        <end position="355"/>
    </location>
</feature>
<gene>
    <name evidence="6" type="ORF">QBC46DRAFT_461253</name>
</gene>
<comment type="similarity">
    <text evidence="1">Belongs to the paxM FAD-dependent monooxygenase family.</text>
</comment>
<dbReference type="SUPFAM" id="SSF51905">
    <property type="entry name" value="FAD/NAD(P)-binding domain"/>
    <property type="match status" value="1"/>
</dbReference>
<dbReference type="AlphaFoldDB" id="A0AAN6N3R4"/>
<evidence type="ECO:0000256" key="1">
    <source>
        <dbReference type="ARBA" id="ARBA00007992"/>
    </source>
</evidence>
<dbReference type="GO" id="GO:0016491">
    <property type="term" value="F:oxidoreductase activity"/>
    <property type="evidence" value="ECO:0007669"/>
    <property type="project" value="UniProtKB-KW"/>
</dbReference>
<dbReference type="PRINTS" id="PR00420">
    <property type="entry name" value="RNGMNOXGNASE"/>
</dbReference>
<dbReference type="Pfam" id="PF13450">
    <property type="entry name" value="NAD_binding_8"/>
    <property type="match status" value="1"/>
</dbReference>
<proteinExistence type="inferred from homology"/>
<keyword evidence="3" id="KW-0274">FAD</keyword>
<dbReference type="SUPFAM" id="SSF54373">
    <property type="entry name" value="FAD-linked reductases, C-terminal domain"/>
    <property type="match status" value="1"/>
</dbReference>
<dbReference type="PANTHER" id="PTHR46720:SF3">
    <property type="entry name" value="FAD-BINDING DOMAIN-CONTAINING PROTEIN-RELATED"/>
    <property type="match status" value="1"/>
</dbReference>
<comment type="caution">
    <text evidence="6">The sequence shown here is derived from an EMBL/GenBank/DDBJ whole genome shotgun (WGS) entry which is preliminary data.</text>
</comment>
<dbReference type="EMBL" id="MU853871">
    <property type="protein sequence ID" value="KAK3936837.1"/>
    <property type="molecule type" value="Genomic_DNA"/>
</dbReference>
<name>A0AAN6N3R4_9PEZI</name>
<evidence type="ECO:0000256" key="3">
    <source>
        <dbReference type="ARBA" id="ARBA00022827"/>
    </source>
</evidence>
<evidence type="ECO:0000313" key="6">
    <source>
        <dbReference type="EMBL" id="KAK3936837.1"/>
    </source>
</evidence>
<dbReference type="GO" id="GO:0071949">
    <property type="term" value="F:FAD binding"/>
    <property type="evidence" value="ECO:0007669"/>
    <property type="project" value="InterPro"/>
</dbReference>
<dbReference type="InterPro" id="IPR051104">
    <property type="entry name" value="FAD_monoxygenase"/>
</dbReference>
<evidence type="ECO:0000313" key="7">
    <source>
        <dbReference type="Proteomes" id="UP001303473"/>
    </source>
</evidence>
<dbReference type="Proteomes" id="UP001303473">
    <property type="component" value="Unassembled WGS sequence"/>
</dbReference>
<evidence type="ECO:0000256" key="4">
    <source>
        <dbReference type="ARBA" id="ARBA00023002"/>
    </source>
</evidence>
<dbReference type="GO" id="GO:0044550">
    <property type="term" value="P:secondary metabolite biosynthetic process"/>
    <property type="evidence" value="ECO:0007669"/>
    <property type="project" value="TreeGrafter"/>
</dbReference>